<evidence type="ECO:0000259" key="1">
    <source>
        <dbReference type="Pfam" id="PF22636"/>
    </source>
</evidence>
<organism evidence="2">
    <name type="scientific">freshwater metagenome</name>
    <dbReference type="NCBI Taxonomy" id="449393"/>
    <lineage>
        <taxon>unclassified sequences</taxon>
        <taxon>metagenomes</taxon>
        <taxon>ecological metagenomes</taxon>
    </lineage>
</organism>
<dbReference type="PANTHER" id="PTHR36934:SF1">
    <property type="entry name" value="THIOESTERASE DOMAIN-CONTAINING PROTEIN"/>
    <property type="match status" value="1"/>
</dbReference>
<evidence type="ECO:0000313" key="2">
    <source>
        <dbReference type="EMBL" id="CAB4583866.1"/>
    </source>
</evidence>
<proteinExistence type="predicted"/>
<dbReference type="InterPro" id="IPR029069">
    <property type="entry name" value="HotDog_dom_sf"/>
</dbReference>
<dbReference type="Pfam" id="PF22636">
    <property type="entry name" value="FlK"/>
    <property type="match status" value="1"/>
</dbReference>
<name>A0A6J6F5Q3_9ZZZZ</name>
<reference evidence="2" key="1">
    <citation type="submission" date="2020-05" db="EMBL/GenBank/DDBJ databases">
        <authorList>
            <person name="Chiriac C."/>
            <person name="Salcher M."/>
            <person name="Ghai R."/>
            <person name="Kavagutti S V."/>
        </authorList>
    </citation>
    <scope>NUCLEOTIDE SEQUENCE</scope>
</reference>
<dbReference type="Gene3D" id="3.10.129.10">
    <property type="entry name" value="Hotdog Thioesterase"/>
    <property type="match status" value="1"/>
</dbReference>
<dbReference type="PANTHER" id="PTHR36934">
    <property type="entry name" value="BLR0278 PROTEIN"/>
    <property type="match status" value="1"/>
</dbReference>
<accession>A0A6J6F5Q3</accession>
<dbReference type="SUPFAM" id="SSF54637">
    <property type="entry name" value="Thioesterase/thiol ester dehydrase-isomerase"/>
    <property type="match status" value="1"/>
</dbReference>
<protein>
    <submittedName>
        <fullName evidence="2">Unannotated protein</fullName>
    </submittedName>
</protein>
<dbReference type="InterPro" id="IPR054485">
    <property type="entry name" value="FlK-like_dom"/>
</dbReference>
<sequence length="134" mass="14448">MKPAEEVIGAVGLSTMVVRPGDTCVAMGVSDLPILASSHIMHSMESASVAALIDYLEPGETTIVEKFEITMIDSVGIGAEVRCTARCIEVDGRELHFLCDLYDGERHIAQGVIKRKAVERVSYLARTAAQSLIN</sequence>
<dbReference type="AlphaFoldDB" id="A0A6J6F5Q3"/>
<dbReference type="EMBL" id="CAEZTX010000062">
    <property type="protein sequence ID" value="CAB4583866.1"/>
    <property type="molecule type" value="Genomic_DNA"/>
</dbReference>
<dbReference type="InterPro" id="IPR025540">
    <property type="entry name" value="FlK"/>
</dbReference>
<feature type="domain" description="Fluoroacetyl-CoA-specific thioesterase-like" evidence="1">
    <location>
        <begin position="21"/>
        <end position="119"/>
    </location>
</feature>
<gene>
    <name evidence="2" type="ORF">UFOPK1755_00698</name>
</gene>